<accession>A0A5P8W5T9</accession>
<protein>
    <submittedName>
        <fullName evidence="1">Uncharacterized protein</fullName>
    </submittedName>
</protein>
<dbReference type="KEGG" id="nsh:GXM_05373"/>
<evidence type="ECO:0000313" key="2">
    <source>
        <dbReference type="Proteomes" id="UP000326678"/>
    </source>
</evidence>
<keyword evidence="2" id="KW-1185">Reference proteome</keyword>
<dbReference type="EMBL" id="CP045226">
    <property type="protein sequence ID" value="QFS47881.1"/>
    <property type="molecule type" value="Genomic_DNA"/>
</dbReference>
<dbReference type="AlphaFoldDB" id="A0A5P8W5T9"/>
<dbReference type="RefSeq" id="WP_152589963.1">
    <property type="nucleotide sequence ID" value="NZ_CP045226.1"/>
</dbReference>
<gene>
    <name evidence="1" type="ORF">GXM_05373</name>
</gene>
<evidence type="ECO:0000313" key="1">
    <source>
        <dbReference type="EMBL" id="QFS47881.1"/>
    </source>
</evidence>
<proteinExistence type="predicted"/>
<reference evidence="1 2" key="1">
    <citation type="submission" date="2019-10" db="EMBL/GenBank/DDBJ databases">
        <title>Genomic and transcriptomic insights into the perfect genentic adaptation of a filamentous nitrogen-fixing cyanobacterium to rice fields.</title>
        <authorList>
            <person name="Chen Z."/>
        </authorList>
    </citation>
    <scope>NUCLEOTIDE SEQUENCE [LARGE SCALE GENOMIC DNA]</scope>
    <source>
        <strain evidence="1">CCNUC1</strain>
    </source>
</reference>
<dbReference type="Proteomes" id="UP000326678">
    <property type="component" value="Chromosome Gxm1"/>
</dbReference>
<sequence>MDKQANVIVQIFGYIISKEIDFESRTLIYQALRYIDQFSVANKQSRKVFTPNFNEILNLLSPQAASLENSGLYQQVRQQTEKMPVLENLATKVADEINNLVGLNAANLQPAAYEVFHVYS</sequence>
<organism evidence="1 2">
    <name type="scientific">Nostoc sphaeroides CCNUC1</name>
    <dbReference type="NCBI Taxonomy" id="2653204"/>
    <lineage>
        <taxon>Bacteria</taxon>
        <taxon>Bacillati</taxon>
        <taxon>Cyanobacteriota</taxon>
        <taxon>Cyanophyceae</taxon>
        <taxon>Nostocales</taxon>
        <taxon>Nostocaceae</taxon>
        <taxon>Nostoc</taxon>
    </lineage>
</organism>
<name>A0A5P8W5T9_9NOSO</name>